<reference evidence="3 4" key="1">
    <citation type="journal article" date="2019" name="Mol. Ecol. Resour.">
        <title>Chromosome-level genome assembly of Triplophysa tibetana, a fish adapted to the harsh high-altitude environment of the Tibetan Plateau.</title>
        <authorList>
            <person name="Yang X."/>
            <person name="Liu H."/>
            <person name="Ma Z."/>
            <person name="Zou Y."/>
            <person name="Zou M."/>
            <person name="Mao Y."/>
            <person name="Li X."/>
            <person name="Wang H."/>
            <person name="Chen T."/>
            <person name="Wang W."/>
            <person name="Yang R."/>
        </authorList>
    </citation>
    <scope>NUCLEOTIDE SEQUENCE [LARGE SCALE GENOMIC DNA]</scope>
    <source>
        <strain evidence="3">TTIB1903HZAU</strain>
        <tissue evidence="3">Muscle</tissue>
    </source>
</reference>
<sequence>MGLASRAAGRGGNPTGALGSLFRVALLIFGLWDVQSQTVANKPNYIWQTAGQDSDPAESMENAELSGLTHMERDQFMGCMLFLRCADMVNRVENTGEKHMEVDKHSRGDQALNIPSHQPKFGARVRQNHSEVG</sequence>
<evidence type="ECO:0000256" key="1">
    <source>
        <dbReference type="SAM" id="MobiDB-lite"/>
    </source>
</evidence>
<keyword evidence="2" id="KW-0732">Signal</keyword>
<dbReference type="EMBL" id="SOYY01000016">
    <property type="protein sequence ID" value="KAA0710437.1"/>
    <property type="molecule type" value="Genomic_DNA"/>
</dbReference>
<dbReference type="Proteomes" id="UP000324632">
    <property type="component" value="Chromosome 16"/>
</dbReference>
<evidence type="ECO:0000256" key="2">
    <source>
        <dbReference type="SAM" id="SignalP"/>
    </source>
</evidence>
<comment type="caution">
    <text evidence="3">The sequence shown here is derived from an EMBL/GenBank/DDBJ whole genome shotgun (WGS) entry which is preliminary data.</text>
</comment>
<accession>A0A5A9NQE6</accession>
<organism evidence="3 4">
    <name type="scientific">Triplophysa tibetana</name>
    <dbReference type="NCBI Taxonomy" id="1572043"/>
    <lineage>
        <taxon>Eukaryota</taxon>
        <taxon>Metazoa</taxon>
        <taxon>Chordata</taxon>
        <taxon>Craniata</taxon>
        <taxon>Vertebrata</taxon>
        <taxon>Euteleostomi</taxon>
        <taxon>Actinopterygii</taxon>
        <taxon>Neopterygii</taxon>
        <taxon>Teleostei</taxon>
        <taxon>Ostariophysi</taxon>
        <taxon>Cypriniformes</taxon>
        <taxon>Nemacheilidae</taxon>
        <taxon>Triplophysa</taxon>
    </lineage>
</organism>
<feature type="region of interest" description="Disordered" evidence="1">
    <location>
        <begin position="98"/>
        <end position="133"/>
    </location>
</feature>
<gene>
    <name evidence="3" type="ORF">E1301_Tti020288</name>
</gene>
<keyword evidence="4" id="KW-1185">Reference proteome</keyword>
<evidence type="ECO:0000313" key="3">
    <source>
        <dbReference type="EMBL" id="KAA0710437.1"/>
    </source>
</evidence>
<protein>
    <submittedName>
        <fullName evidence="3">Uncharacterized protein</fullName>
    </submittedName>
</protein>
<feature type="signal peptide" evidence="2">
    <location>
        <begin position="1"/>
        <end position="36"/>
    </location>
</feature>
<feature type="chain" id="PRO_5022676300" evidence="2">
    <location>
        <begin position="37"/>
        <end position="133"/>
    </location>
</feature>
<proteinExistence type="predicted"/>
<dbReference type="AlphaFoldDB" id="A0A5A9NQE6"/>
<evidence type="ECO:0000313" key="4">
    <source>
        <dbReference type="Proteomes" id="UP000324632"/>
    </source>
</evidence>
<name>A0A5A9NQE6_9TELE</name>
<feature type="compositionally biased region" description="Basic and acidic residues" evidence="1">
    <location>
        <begin position="98"/>
        <end position="108"/>
    </location>
</feature>